<gene>
    <name evidence="1" type="ORF">BU202_07990</name>
</gene>
<dbReference type="EMBL" id="MSJM01000007">
    <property type="protein sequence ID" value="OLF47259.1"/>
    <property type="molecule type" value="Genomic_DNA"/>
</dbReference>
<dbReference type="Proteomes" id="UP000186890">
    <property type="component" value="Unassembled WGS sequence"/>
</dbReference>
<dbReference type="OrthoDB" id="2389779at2"/>
<dbReference type="RefSeq" id="WP_075105260.1">
    <property type="nucleotide sequence ID" value="NZ_MSJM01000007.1"/>
</dbReference>
<evidence type="ECO:0000313" key="1">
    <source>
        <dbReference type="EMBL" id="OLF47259.1"/>
    </source>
</evidence>
<dbReference type="InterPro" id="IPR010434">
    <property type="entry name" value="DUF1033"/>
</dbReference>
<organism evidence="1 2">
    <name type="scientific">Streptococcus cuniculi</name>
    <dbReference type="NCBI Taxonomy" id="1432788"/>
    <lineage>
        <taxon>Bacteria</taxon>
        <taxon>Bacillati</taxon>
        <taxon>Bacillota</taxon>
        <taxon>Bacilli</taxon>
        <taxon>Lactobacillales</taxon>
        <taxon>Streptococcaceae</taxon>
        <taxon>Streptococcus</taxon>
    </lineage>
</organism>
<dbReference type="Pfam" id="PF06279">
    <property type="entry name" value="DUF1033"/>
    <property type="match status" value="1"/>
</dbReference>
<keyword evidence="2" id="KW-1185">Reference proteome</keyword>
<reference evidence="2" key="1">
    <citation type="submission" date="2016-12" db="EMBL/GenBank/DDBJ databases">
        <authorList>
            <person name="Gulvik C.A."/>
        </authorList>
    </citation>
    <scope>NUCLEOTIDE SEQUENCE [LARGE SCALE GENOMIC DNA]</scope>
    <source>
        <strain evidence="2">NED12-00049-6B</strain>
    </source>
</reference>
<protein>
    <submittedName>
        <fullName evidence="1">Superoxide dismutase</fullName>
    </submittedName>
</protein>
<dbReference type="AlphaFoldDB" id="A0A1Q8E643"/>
<evidence type="ECO:0000313" key="2">
    <source>
        <dbReference type="Proteomes" id="UP000186890"/>
    </source>
</evidence>
<accession>A0A1Q8E643</accession>
<proteinExistence type="predicted"/>
<name>A0A1Q8E643_9STRE</name>
<comment type="caution">
    <text evidence="1">The sequence shown here is derived from an EMBL/GenBank/DDBJ whole genome shotgun (WGS) entry which is preliminary data.</text>
</comment>
<sequence length="117" mass="14435">MYQVIRMYGDFEPWWFLDGWEENIISNETYDNYEEALRSYQRQWVCLSERFPMKKSRDGLMTAFWDPEDQYWCDECDEYLQNYHSLILFEAKENLPTGLQRKDTGKRPRFCKMKNKV</sequence>